<name>A0A871RC11_DEKBR</name>
<evidence type="ECO:0000256" key="1">
    <source>
        <dbReference type="ARBA" id="ARBA00004604"/>
    </source>
</evidence>
<feature type="compositionally biased region" description="Basic and acidic residues" evidence="7">
    <location>
        <begin position="17"/>
        <end position="33"/>
    </location>
</feature>
<evidence type="ECO:0000313" key="9">
    <source>
        <dbReference type="Proteomes" id="UP000663131"/>
    </source>
</evidence>
<reference evidence="8" key="2">
    <citation type="journal article" name="BMC Genomics">
        <title>New genome assemblies reveal patterns of domestication and adaptation across Brettanomyces (Dekkera) species.</title>
        <authorList>
            <person name="Roach M.J."/>
            <person name="Borneman A.R."/>
        </authorList>
    </citation>
    <scope>NUCLEOTIDE SEQUENCE</scope>
    <source>
        <strain evidence="8">UCD 2041</strain>
    </source>
</reference>
<dbReference type="Proteomes" id="UP000663131">
    <property type="component" value="Chromosome 9"/>
</dbReference>
<evidence type="ECO:0000256" key="4">
    <source>
        <dbReference type="ARBA" id="ARBA00021321"/>
    </source>
</evidence>
<organism evidence="8 9">
    <name type="scientific">Dekkera bruxellensis</name>
    <name type="common">Brettanomyces custersii</name>
    <dbReference type="NCBI Taxonomy" id="5007"/>
    <lineage>
        <taxon>Eukaryota</taxon>
        <taxon>Fungi</taxon>
        <taxon>Dikarya</taxon>
        <taxon>Ascomycota</taxon>
        <taxon>Saccharomycotina</taxon>
        <taxon>Pichiomycetes</taxon>
        <taxon>Pichiales</taxon>
        <taxon>Pichiaceae</taxon>
        <taxon>Brettanomyces</taxon>
    </lineage>
</organism>
<dbReference type="OrthoDB" id="4068648at2759"/>
<keyword evidence="5" id="KW-0539">Nucleus</keyword>
<evidence type="ECO:0000256" key="3">
    <source>
        <dbReference type="ARBA" id="ARBA00011523"/>
    </source>
</evidence>
<comment type="similarity">
    <text evidence="2">Belongs to the SLX9 family.</text>
</comment>
<evidence type="ECO:0000256" key="7">
    <source>
        <dbReference type="SAM" id="MobiDB-lite"/>
    </source>
</evidence>
<proteinExistence type="inferred from homology"/>
<dbReference type="GO" id="GO:0005730">
    <property type="term" value="C:nucleolus"/>
    <property type="evidence" value="ECO:0007669"/>
    <property type="project" value="UniProtKB-SubCell"/>
</dbReference>
<feature type="region of interest" description="Disordered" evidence="7">
    <location>
        <begin position="50"/>
        <end position="82"/>
    </location>
</feature>
<dbReference type="AlphaFoldDB" id="A0A871RC11"/>
<feature type="compositionally biased region" description="Basic residues" evidence="7">
    <location>
        <begin position="1"/>
        <end position="16"/>
    </location>
</feature>
<comment type="subunit">
    <text evidence="3">Interacts with the 35S, 23S and 20S pre-rRNAs and with the U3 snoRNA.</text>
</comment>
<evidence type="ECO:0000313" key="8">
    <source>
        <dbReference type="EMBL" id="QOU22174.1"/>
    </source>
</evidence>
<gene>
    <name evidence="8" type="ORF">BRETT_002346</name>
</gene>
<dbReference type="GO" id="GO:0030686">
    <property type="term" value="C:90S preribosome"/>
    <property type="evidence" value="ECO:0007669"/>
    <property type="project" value="InterPro"/>
</dbReference>
<dbReference type="GO" id="GO:0000462">
    <property type="term" value="P:maturation of SSU-rRNA from tricistronic rRNA transcript (SSU-rRNA, 5.8S rRNA, LSU-rRNA)"/>
    <property type="evidence" value="ECO:0007669"/>
    <property type="project" value="InterPro"/>
</dbReference>
<dbReference type="GO" id="GO:0030688">
    <property type="term" value="C:preribosome, small subunit precursor"/>
    <property type="evidence" value="ECO:0007669"/>
    <property type="project" value="InterPro"/>
</dbReference>
<sequence length="193" mass="21790">MAIKKRTSLRSKARKRNVADKVQGHSRIAKKEREIKSKDALLLKLKIQKGAKSSAVQPKSKNLDPHQPGISKSAVRRRKRKLKEQLTAKLSDLKSVLDETVEAEKIQKGIISGDITAGEKEGLEAVSRRKLDHRPNPTTVRGSALVEKSEIRRFKAILKEENFKKSPFASLRTSIMNNISRSENEGKRKSYEL</sequence>
<comment type="subcellular location">
    <subcellularLocation>
        <location evidence="1">Nucleus</location>
        <location evidence="1">Nucleolus</location>
    </subcellularLocation>
</comment>
<protein>
    <recommendedName>
        <fullName evidence="4">Ribosome biogenesis protein SLX9</fullName>
    </recommendedName>
</protein>
<dbReference type="EMBL" id="CP063137">
    <property type="protein sequence ID" value="QOU22174.1"/>
    <property type="molecule type" value="Genomic_DNA"/>
</dbReference>
<comment type="function">
    <text evidence="6">Involved in ribosome biogenesis. Required for normal pre-rRNA processing in internal transcribed spacer 1 (ITS1). May be involved in the movements of the replication forks.</text>
</comment>
<dbReference type="KEGG" id="bbrx:BRETT_002346"/>
<dbReference type="GeneID" id="64574270"/>
<dbReference type="Pfam" id="PF15341">
    <property type="entry name" value="SLX9"/>
    <property type="match status" value="1"/>
</dbReference>
<evidence type="ECO:0000256" key="2">
    <source>
        <dbReference type="ARBA" id="ARBA00011022"/>
    </source>
</evidence>
<dbReference type="InterPro" id="IPR028160">
    <property type="entry name" value="Slx9-like"/>
</dbReference>
<accession>A0A871RC11</accession>
<feature type="region of interest" description="Disordered" evidence="7">
    <location>
        <begin position="1"/>
        <end position="33"/>
    </location>
</feature>
<evidence type="ECO:0000256" key="6">
    <source>
        <dbReference type="ARBA" id="ARBA00025083"/>
    </source>
</evidence>
<reference evidence="8" key="1">
    <citation type="submission" date="2020-10" db="EMBL/GenBank/DDBJ databases">
        <authorList>
            <person name="Palmer J.M."/>
        </authorList>
    </citation>
    <scope>NUCLEOTIDE SEQUENCE</scope>
    <source>
        <strain evidence="8">UCD 2041</strain>
    </source>
</reference>
<evidence type="ECO:0000256" key="5">
    <source>
        <dbReference type="ARBA" id="ARBA00023242"/>
    </source>
</evidence>
<dbReference type="RefSeq" id="XP_041138667.1">
    <property type="nucleotide sequence ID" value="XM_041280876.1"/>
</dbReference>